<name>A0AAE0BM51_9CHLO</name>
<gene>
    <name evidence="3" type="ORF">CYMTET_50926</name>
</gene>
<feature type="compositionally biased region" description="Basic and acidic residues" evidence="2">
    <location>
        <begin position="664"/>
        <end position="675"/>
    </location>
</feature>
<dbReference type="AlphaFoldDB" id="A0AAE0BM51"/>
<proteinExistence type="predicted"/>
<protein>
    <submittedName>
        <fullName evidence="3">Uncharacterized protein</fullName>
    </submittedName>
</protein>
<feature type="region of interest" description="Disordered" evidence="2">
    <location>
        <begin position="1"/>
        <end position="65"/>
    </location>
</feature>
<organism evidence="3 4">
    <name type="scientific">Cymbomonas tetramitiformis</name>
    <dbReference type="NCBI Taxonomy" id="36881"/>
    <lineage>
        <taxon>Eukaryota</taxon>
        <taxon>Viridiplantae</taxon>
        <taxon>Chlorophyta</taxon>
        <taxon>Pyramimonadophyceae</taxon>
        <taxon>Pyramimonadales</taxon>
        <taxon>Pyramimonadaceae</taxon>
        <taxon>Cymbomonas</taxon>
    </lineage>
</organism>
<dbReference type="EMBL" id="LGRX02034021">
    <property type="protein sequence ID" value="KAK3239126.1"/>
    <property type="molecule type" value="Genomic_DNA"/>
</dbReference>
<keyword evidence="1" id="KW-0175">Coiled coil</keyword>
<feature type="coiled-coil region" evidence="1">
    <location>
        <begin position="340"/>
        <end position="404"/>
    </location>
</feature>
<dbReference type="PANTHER" id="PTHR45615">
    <property type="entry name" value="MYOSIN HEAVY CHAIN, NON-MUSCLE"/>
    <property type="match status" value="1"/>
</dbReference>
<feature type="compositionally biased region" description="Low complexity" evidence="2">
    <location>
        <begin position="919"/>
        <end position="939"/>
    </location>
</feature>
<evidence type="ECO:0000256" key="2">
    <source>
        <dbReference type="SAM" id="MobiDB-lite"/>
    </source>
</evidence>
<keyword evidence="4" id="KW-1185">Reference proteome</keyword>
<feature type="region of interest" description="Disordered" evidence="2">
    <location>
        <begin position="910"/>
        <end position="966"/>
    </location>
</feature>
<evidence type="ECO:0000313" key="3">
    <source>
        <dbReference type="EMBL" id="KAK3239126.1"/>
    </source>
</evidence>
<feature type="region of interest" description="Disordered" evidence="2">
    <location>
        <begin position="812"/>
        <end position="878"/>
    </location>
</feature>
<feature type="region of interest" description="Disordered" evidence="2">
    <location>
        <begin position="661"/>
        <end position="682"/>
    </location>
</feature>
<feature type="compositionally biased region" description="Low complexity" evidence="2">
    <location>
        <begin position="826"/>
        <end position="836"/>
    </location>
</feature>
<evidence type="ECO:0000256" key="1">
    <source>
        <dbReference type="SAM" id="Coils"/>
    </source>
</evidence>
<feature type="coiled-coil region" evidence="1">
    <location>
        <begin position="475"/>
        <end position="635"/>
    </location>
</feature>
<sequence length="1035" mass="112667">MPGPTTTNPLYEADTRAESTRVETTGEHAWSAVNRRERGDVTAMDEDEPRSPEEQASQGGLANRWRKMGNIVKEGAKFDAESRMKGRLHDLQTELASMKSKVLESANEAHAATSEHKKVAQLVQRYEDQVAELEHVRQVHEEALQAREEMLLQVAQTTREQSDREALLLEQLKELKAALQSREMTVVELNEVLEVERGNVTSKDSQSANLEKELEKATFEMQELRHSSEMESQRARVAMMEDKAEWQMKLNRSEKEAAALAADVTALQAQSTEWQMKLRAAQAAAEQAGEQHVAEVAVLKTEHYGLSQQIMTVAAQSDAHGRAAAEAQGGAATHVAALHAAKQQLELELAKTAAAQAEAQRTQEELQQTEAGTRIAVAHARATTAEVRAEAAELQQSVSDLEKQLCDQKACTESMADQEARARETISQLESDVAALHAALERGGAESEVLQNALRGQQAHTNVLEETHQQVATAAVEARFRAEQAEHQVQELSDKAEALEVDKARLTQENEELVRANNMARGELQQAQAAEVVAEAAREVLESKLQHAQERARQAAEAQDQAGQKLELYVSREAHWQAEHQQLRFKVDELDSKLQDALAEADQLQEKLAKHDKVARELEAERDQANFRIAHLEGRAEEAGHWREISGGAASVSRIAPPKSTAKLTREDTTPRLRGGEASADGAQLAQMKAEVRLLADSLQETTSRLQVMVPTVAVPTRPGLPLPGRRTRPPRSDTGLGLPVNALAPHTKQLSRQRREEMAMPGHGEVKPGSQMLVSELAAMKTHLSHVEAEAAEYAEELRSVKAALHLQDAHASTSARFPPPPAYPHAAHPPQHVPRWPAQAPVGVPPWRRAEAADPVPPTPEGNPGGPAGLEGERGGDEGVMAMKLLQLQSEATARLIAAQQGSVEQLTEEVEALRKGASAPHPHSHSGSGTDGGTDSSRGRGRSRRGDPTKPALRSNVQSSSAMEGAAPPFAQHMSALETPSSAYAKRRGTQGAEGAVVDELTKQLTKLGASEAAALLNQSPSIQNQLRRLQQ</sequence>
<feature type="compositionally biased region" description="Basic and acidic residues" evidence="2">
    <location>
        <begin position="13"/>
        <end position="26"/>
    </location>
</feature>
<accession>A0AAE0BM51</accession>
<dbReference type="PANTHER" id="PTHR45615:SF63">
    <property type="entry name" value="CHROMOSOME UNDETERMINED SCAFFOLD_10, WHOLE GENOME SHOTGUN SEQUENCE"/>
    <property type="match status" value="1"/>
</dbReference>
<reference evidence="3 4" key="1">
    <citation type="journal article" date="2015" name="Genome Biol. Evol.">
        <title>Comparative Genomics of a Bacterivorous Green Alga Reveals Evolutionary Causalities and Consequences of Phago-Mixotrophic Mode of Nutrition.</title>
        <authorList>
            <person name="Burns J.A."/>
            <person name="Paasch A."/>
            <person name="Narechania A."/>
            <person name="Kim E."/>
        </authorList>
    </citation>
    <scope>NUCLEOTIDE SEQUENCE [LARGE SCALE GENOMIC DNA]</scope>
    <source>
        <strain evidence="3 4">PLY_AMNH</strain>
    </source>
</reference>
<feature type="region of interest" description="Disordered" evidence="2">
    <location>
        <begin position="717"/>
        <end position="741"/>
    </location>
</feature>
<evidence type="ECO:0000313" key="4">
    <source>
        <dbReference type="Proteomes" id="UP001190700"/>
    </source>
</evidence>
<feature type="coiled-coil region" evidence="1">
    <location>
        <begin position="88"/>
        <end position="270"/>
    </location>
</feature>
<dbReference type="Proteomes" id="UP001190700">
    <property type="component" value="Unassembled WGS sequence"/>
</dbReference>
<feature type="coiled-coil region" evidence="1">
    <location>
        <begin position="778"/>
        <end position="805"/>
    </location>
</feature>
<comment type="caution">
    <text evidence="3">The sequence shown here is derived from an EMBL/GenBank/DDBJ whole genome shotgun (WGS) entry which is preliminary data.</text>
</comment>